<dbReference type="KEGG" id="mtun:MTUNDRAET4_1712"/>
<proteinExistence type="inferred from homology"/>
<dbReference type="AlphaFoldDB" id="A0A4U8YXD0"/>
<evidence type="ECO:0000313" key="3">
    <source>
        <dbReference type="EMBL" id="VFU08605.1"/>
    </source>
</evidence>
<accession>A0A4U8YXD0</accession>
<evidence type="ECO:0000256" key="1">
    <source>
        <dbReference type="ARBA" id="ARBA00010364"/>
    </source>
</evidence>
<evidence type="ECO:0000313" key="4">
    <source>
        <dbReference type="Proteomes" id="UP000294360"/>
    </source>
</evidence>
<dbReference type="SMART" id="SM01152">
    <property type="entry name" value="DUF167"/>
    <property type="match status" value="1"/>
</dbReference>
<dbReference type="SUPFAM" id="SSF69786">
    <property type="entry name" value="YggU-like"/>
    <property type="match status" value="1"/>
</dbReference>
<evidence type="ECO:0000256" key="2">
    <source>
        <dbReference type="HAMAP-Rule" id="MF_00634"/>
    </source>
</evidence>
<dbReference type="InterPro" id="IPR036591">
    <property type="entry name" value="YggU-like_sf"/>
</dbReference>
<dbReference type="Proteomes" id="UP000294360">
    <property type="component" value="Chromosome"/>
</dbReference>
<dbReference type="EMBL" id="LR536450">
    <property type="protein sequence ID" value="VFU08605.1"/>
    <property type="molecule type" value="Genomic_DNA"/>
</dbReference>
<sequence length="117" mass="12083">MSDPNNFDSRSLPWSMRGGALAVIVRLTPKSARDEIAGVDHLSDGRPVLKARVRAAPQNGEANAALLKLVAKSLRIPAGAVRLESGASGRLKTLILSGDAEALKTALTTLVGSAEAG</sequence>
<name>A0A4U8YXD0_METTU</name>
<organism evidence="3 4">
    <name type="scientific">Methylocella tundrae</name>
    <dbReference type="NCBI Taxonomy" id="227605"/>
    <lineage>
        <taxon>Bacteria</taxon>
        <taxon>Pseudomonadati</taxon>
        <taxon>Pseudomonadota</taxon>
        <taxon>Alphaproteobacteria</taxon>
        <taxon>Hyphomicrobiales</taxon>
        <taxon>Beijerinckiaceae</taxon>
        <taxon>Methylocella</taxon>
    </lineage>
</organism>
<gene>
    <name evidence="3" type="ORF">MTUNDRAET4_1712</name>
</gene>
<dbReference type="NCBIfam" id="TIGR00251">
    <property type="entry name" value="DUF167 family protein"/>
    <property type="match status" value="1"/>
</dbReference>
<dbReference type="HAMAP" id="MF_00634">
    <property type="entry name" value="UPF0235"/>
    <property type="match status" value="1"/>
</dbReference>
<reference evidence="3 4" key="1">
    <citation type="submission" date="2019-03" db="EMBL/GenBank/DDBJ databases">
        <authorList>
            <person name="Kox A.R. M."/>
        </authorList>
    </citation>
    <scope>NUCLEOTIDE SEQUENCE [LARGE SCALE GENOMIC DNA]</scope>
    <source>
        <strain evidence="3">MTUNDRAET4 annotated genome</strain>
    </source>
</reference>
<dbReference type="Gene3D" id="3.30.1200.10">
    <property type="entry name" value="YggU-like"/>
    <property type="match status" value="1"/>
</dbReference>
<dbReference type="Pfam" id="PF02594">
    <property type="entry name" value="DUF167"/>
    <property type="match status" value="1"/>
</dbReference>
<comment type="similarity">
    <text evidence="1 2">Belongs to the UPF0235 family.</text>
</comment>
<dbReference type="InterPro" id="IPR003746">
    <property type="entry name" value="DUF167"/>
</dbReference>
<protein>
    <recommendedName>
        <fullName evidence="2">UPF0235 protein MTUNDRAET4_1712</fullName>
    </recommendedName>
</protein>